<dbReference type="PANTHER" id="PTHR15319">
    <property type="entry name" value="TATA BOX-BINDING PROTEIN ASSOCIATED FACTOR RNA POLYMERASE I SUBUNIT C"/>
    <property type="match status" value="1"/>
</dbReference>
<dbReference type="EMBL" id="JBCEZU010000078">
    <property type="protein sequence ID" value="KAK9532925.1"/>
    <property type="molecule type" value="Genomic_DNA"/>
</dbReference>
<reference evidence="4 5" key="1">
    <citation type="journal article" date="2024" name="Genome Biol. Evol.">
        <title>Chromosome-level genome assembly of the viviparous eelpout Zoarces viviparus.</title>
        <authorList>
            <person name="Fuhrmann N."/>
            <person name="Brasseur M.V."/>
            <person name="Bakowski C.E."/>
            <person name="Podsiadlowski L."/>
            <person name="Prost S."/>
            <person name="Krehenwinkel H."/>
            <person name="Mayer C."/>
        </authorList>
    </citation>
    <scope>NUCLEOTIDE SEQUENCE [LARGE SCALE GENOMIC DNA]</scope>
    <source>
        <strain evidence="4">NO-MEL_2022_Ind0_liver</strain>
    </source>
</reference>
<feature type="domain" description="TAF1C beta-propeller" evidence="2">
    <location>
        <begin position="284"/>
        <end position="421"/>
    </location>
</feature>
<keyword evidence="5" id="KW-1185">Reference proteome</keyword>
<proteinExistence type="predicted"/>
<feature type="region of interest" description="Disordered" evidence="1">
    <location>
        <begin position="648"/>
        <end position="728"/>
    </location>
</feature>
<feature type="compositionally biased region" description="Low complexity" evidence="1">
    <location>
        <begin position="1014"/>
        <end position="1034"/>
    </location>
</feature>
<feature type="compositionally biased region" description="Low complexity" evidence="1">
    <location>
        <begin position="1088"/>
        <end position="1124"/>
    </location>
</feature>
<protein>
    <recommendedName>
        <fullName evidence="6">TATA box-binding protein-associated factor RNA polymerase I subunit C</fullName>
    </recommendedName>
</protein>
<evidence type="ECO:0000256" key="1">
    <source>
        <dbReference type="SAM" id="MobiDB-lite"/>
    </source>
</evidence>
<dbReference type="PANTHER" id="PTHR15319:SF1">
    <property type="entry name" value="TATA BOX-BINDING PROTEIN-ASSOCIATED FACTOR RNA POLYMERASE I SUBUNIT C"/>
    <property type="match status" value="1"/>
</dbReference>
<dbReference type="Pfam" id="PF20642">
    <property type="entry name" value="TAF1C_HB"/>
    <property type="match status" value="2"/>
</dbReference>
<evidence type="ECO:0000313" key="4">
    <source>
        <dbReference type="EMBL" id="KAK9532925.1"/>
    </source>
</evidence>
<dbReference type="Pfam" id="PF20641">
    <property type="entry name" value="TAF1C_beta-prop"/>
    <property type="match status" value="1"/>
</dbReference>
<feature type="region of interest" description="Disordered" evidence="1">
    <location>
        <begin position="583"/>
        <end position="619"/>
    </location>
</feature>
<evidence type="ECO:0000259" key="2">
    <source>
        <dbReference type="Pfam" id="PF20641"/>
    </source>
</evidence>
<dbReference type="GO" id="GO:0001650">
    <property type="term" value="C:fibrillar center"/>
    <property type="evidence" value="ECO:0007669"/>
    <property type="project" value="TreeGrafter"/>
</dbReference>
<dbReference type="SUPFAM" id="SSF117289">
    <property type="entry name" value="Nucleoporin domain"/>
    <property type="match status" value="1"/>
</dbReference>
<dbReference type="AlphaFoldDB" id="A0AAW1FE26"/>
<feature type="domain" description="TAF1C helical bundle" evidence="3">
    <location>
        <begin position="718"/>
        <end position="874"/>
    </location>
</feature>
<feature type="compositionally biased region" description="Basic and acidic residues" evidence="1">
    <location>
        <begin position="691"/>
        <end position="706"/>
    </location>
</feature>
<evidence type="ECO:0000259" key="3">
    <source>
        <dbReference type="Pfam" id="PF20642"/>
    </source>
</evidence>
<feature type="compositionally biased region" description="Basic residues" evidence="1">
    <location>
        <begin position="1125"/>
        <end position="1134"/>
    </location>
</feature>
<accession>A0AAW1FE26</accession>
<dbReference type="Proteomes" id="UP001488805">
    <property type="component" value="Unassembled WGS sequence"/>
</dbReference>
<gene>
    <name evidence="4" type="ORF">VZT92_010285</name>
</gene>
<dbReference type="InterPro" id="IPR049090">
    <property type="entry name" value="TAF1C_HB"/>
</dbReference>
<feature type="compositionally biased region" description="Polar residues" evidence="1">
    <location>
        <begin position="939"/>
        <end position="1013"/>
    </location>
</feature>
<organism evidence="4 5">
    <name type="scientific">Zoarces viviparus</name>
    <name type="common">Viviparous eelpout</name>
    <name type="synonym">Blennius viviparus</name>
    <dbReference type="NCBI Taxonomy" id="48416"/>
    <lineage>
        <taxon>Eukaryota</taxon>
        <taxon>Metazoa</taxon>
        <taxon>Chordata</taxon>
        <taxon>Craniata</taxon>
        <taxon>Vertebrata</taxon>
        <taxon>Euteleostomi</taxon>
        <taxon>Actinopterygii</taxon>
        <taxon>Neopterygii</taxon>
        <taxon>Teleostei</taxon>
        <taxon>Neoteleostei</taxon>
        <taxon>Acanthomorphata</taxon>
        <taxon>Eupercaria</taxon>
        <taxon>Perciformes</taxon>
        <taxon>Cottioidei</taxon>
        <taxon>Zoarcales</taxon>
        <taxon>Zoarcidae</taxon>
        <taxon>Zoarcinae</taxon>
        <taxon>Zoarces</taxon>
    </lineage>
</organism>
<evidence type="ECO:0008006" key="6">
    <source>
        <dbReference type="Google" id="ProtNLM"/>
    </source>
</evidence>
<sequence>MTNAMDYQFPQQLFPSFYNCGPPDLVLKHGAGNWGCYEQVLPQGGSGPLSSWTFTSRHQARGETWRHTEPVPVPLMSPKNCFLWPSKPPNPLDFTKHMQNFFLDHCKDAFGCMGEILSENFEQVHREARLTRMRYGKESVYNVRSDLDMMKFKMCPRSYSSKSLDMYSALLSDVVPSVPPQLLGSLLHEELTEQRDRALFSEGATGGALAFVPFSRSGGDPQRGCLLYPGNQGLDCLNFHRVELQHRSGSSSCVDAGSSDPFSFQLKGPVRQISCVSLFNDCCVAVRSDRLCGVWRFAETDKPRLLQVVNTREVATCINVSPHVLGEILVASESGAANLWNVGRGMQKVREEDGNLYFNAKSSWRWCEFSAHPRVMVYADRTGMELTDIRESPVSSHTLFRISNTPECRRGERLILSRYLGDVHTFQHLVTTQYSAYIMDERFPCMPMLKWDHMMQSPPMFCHAVCDSASSGSAVGGARTTKVVLGSQNSQEITLLQYSGGRAEATSSRGPPRALLRPRDSLKHLPVQIPHRLDLATSRLSSPAAGLTCIQKRGGTESGGKECICILQLTEAGDIFYQTLEPELPDASRPPAAEDEPPPLKEATGSGGQTAQRLRPLDPRLVVSDTSSDEGVLGPTQGPAVPRFVAETPEREQRAPDVHSDSSSEDSEPRGRGRLPNYLGQQVIVNDDPELDRVSGLDAGEKDGEVGRAGVEETVGSSSSGRAERPTPVELSEGALVTWKRWLQKLVQKSRKKTLRPRCPQHLTVKTEDLLLPGGEARDPADEERAQSLRRDLRACMSERSLLVHGTVSAPFQAPGTVAVPDVVDTEAWRDEISHRLTISWQGEGAWRAWWEERLGLNKEEKANALRRKRRAAKEAKRATGRSLDWSGSFTSSVDYQSRLSDFSDSSGWSSAVSQGVWSDTNVHLYQPKGVLENRAATPPTTLSATQTHTPVATQPTTLSATQRHTPVATQPTTPSATQRHTPVATQPTTPSATQRHTPVATQPTTLSATQRHTPVTTPSAAQTSSSTPAPSQTPKRESMPANQRRPKRPANDYLSSLSAPQDEPSQRDGYFLDGESTMDAPAPPVAPSSSQRSLLSQAASLWSGLSPSLPVSQSSQGRPGPSQLKKKKSRMGF</sequence>
<feature type="compositionally biased region" description="Basic and acidic residues" evidence="1">
    <location>
        <begin position="648"/>
        <end position="671"/>
    </location>
</feature>
<evidence type="ECO:0000313" key="5">
    <source>
        <dbReference type="Proteomes" id="UP001488805"/>
    </source>
</evidence>
<dbReference type="InterPro" id="IPR038801">
    <property type="entry name" value="TAF1C"/>
</dbReference>
<dbReference type="GO" id="GO:0001164">
    <property type="term" value="F:RNA polymerase I core promoter sequence-specific DNA binding"/>
    <property type="evidence" value="ECO:0007669"/>
    <property type="project" value="TreeGrafter"/>
</dbReference>
<feature type="region of interest" description="Disordered" evidence="1">
    <location>
        <begin position="939"/>
        <end position="1134"/>
    </location>
</feature>
<name>A0AAW1FE26_ZOAVI</name>
<feature type="domain" description="TAF1C helical bundle" evidence="3">
    <location>
        <begin position="538"/>
        <end position="595"/>
    </location>
</feature>
<dbReference type="InterPro" id="IPR049087">
    <property type="entry name" value="TAF1C_beta-prop"/>
</dbReference>
<comment type="caution">
    <text evidence="4">The sequence shown here is derived from an EMBL/GenBank/DDBJ whole genome shotgun (WGS) entry which is preliminary data.</text>
</comment>